<gene>
    <name evidence="1" type="ORF">OSH09_03095</name>
</gene>
<evidence type="ECO:0000313" key="1">
    <source>
        <dbReference type="EMBL" id="MCX5463154.1"/>
    </source>
</evidence>
<accession>A0ABT3VKZ9</accession>
<dbReference type="Proteomes" id="UP001209916">
    <property type="component" value="Unassembled WGS sequence"/>
</dbReference>
<dbReference type="RefSeq" id="WP_266120113.1">
    <property type="nucleotide sequence ID" value="NZ_JAPKNA010000001.1"/>
</dbReference>
<evidence type="ECO:0000313" key="2">
    <source>
        <dbReference type="Proteomes" id="UP001209916"/>
    </source>
</evidence>
<proteinExistence type="predicted"/>
<dbReference type="EMBL" id="JAPKNA010000001">
    <property type="protein sequence ID" value="MCX5463154.1"/>
    <property type="molecule type" value="Genomic_DNA"/>
</dbReference>
<reference evidence="1 2" key="1">
    <citation type="submission" date="2022-11" db="EMBL/GenBank/DDBJ databases">
        <title>Biodiversity and phylogenetic relationships of bacteria.</title>
        <authorList>
            <person name="Machado R.A.R."/>
            <person name="Bhat A."/>
            <person name="Loulou A."/>
            <person name="Kallel S."/>
        </authorList>
    </citation>
    <scope>NUCLEOTIDE SEQUENCE [LARGE SCALE GENOMIC DNA]</scope>
    <source>
        <strain evidence="1 2">DSM 13975</strain>
    </source>
</reference>
<comment type="caution">
    <text evidence="1">The sequence shown here is derived from an EMBL/GenBank/DDBJ whole genome shotgun (WGS) entry which is preliminary data.</text>
</comment>
<protein>
    <submittedName>
        <fullName evidence="1">TrfA</fullName>
    </submittedName>
</protein>
<keyword evidence="2" id="KW-1185">Reference proteome</keyword>
<organism evidence="1 2">
    <name type="scientific">Alcaligenes parafaecalis</name>
    <dbReference type="NCBI Taxonomy" id="171260"/>
    <lineage>
        <taxon>Bacteria</taxon>
        <taxon>Pseudomonadati</taxon>
        <taxon>Pseudomonadota</taxon>
        <taxon>Betaproteobacteria</taxon>
        <taxon>Burkholderiales</taxon>
        <taxon>Alcaligenaceae</taxon>
        <taxon>Alcaligenes</taxon>
    </lineage>
</organism>
<sequence>MSSNTHHSTHRLNEALSRLAKTASHRTATQKEVEEQEALLLGKPVFKRMYLPGIGEHTRAMPNCIARSSIFAPIARGNRTLHDDSTLLQNDRILIKGSGKQLGEDHADIWMHAIYLQMTCPSGQQPVINRADFLRALGRPIGGSQYDWLHSGMKDLARFTLSIEASRSNGTLKYSFGHHPASRVLAMLGGFDYDDALNEYRLYVDPRWATIFGNREFTLIDWKTRLCMRHELSKSLQRLIGTSKDTEQRYSLLLLKERAQYMGRMRDFKPALEQAINELAALGLILSPRIETSRRGVEQAVWNRISDEH</sequence>
<name>A0ABT3VKZ9_9BURK</name>